<dbReference type="EMBL" id="RQXU01000011">
    <property type="protein sequence ID" value="RRH86705.1"/>
    <property type="molecule type" value="Genomic_DNA"/>
</dbReference>
<dbReference type="Gene3D" id="3.90.1140.10">
    <property type="entry name" value="Cyclic phosphodiesterase"/>
    <property type="match status" value="1"/>
</dbReference>
<reference evidence="1 2" key="1">
    <citation type="submission" date="2018-11" db="EMBL/GenBank/DDBJ databases">
        <title>The genome of Variovorax sp T529.</title>
        <authorList>
            <person name="Gao J."/>
        </authorList>
    </citation>
    <scope>NUCLEOTIDE SEQUENCE [LARGE SCALE GENOMIC DNA]</scope>
    <source>
        <strain evidence="1 2">T529</strain>
    </source>
</reference>
<accession>A0A3P3EJZ1</accession>
<evidence type="ECO:0000313" key="1">
    <source>
        <dbReference type="EMBL" id="RRH86705.1"/>
    </source>
</evidence>
<organism evidence="1 2">
    <name type="scientific">Variovorax beijingensis</name>
    <dbReference type="NCBI Taxonomy" id="2496117"/>
    <lineage>
        <taxon>Bacteria</taxon>
        <taxon>Pseudomonadati</taxon>
        <taxon>Pseudomonadota</taxon>
        <taxon>Betaproteobacteria</taxon>
        <taxon>Burkholderiales</taxon>
        <taxon>Comamonadaceae</taxon>
        <taxon>Variovorax</taxon>
    </lineage>
</organism>
<proteinExistence type="predicted"/>
<dbReference type="AlphaFoldDB" id="A0A3P3EJZ1"/>
<comment type="caution">
    <text evidence="1">The sequence shown here is derived from an EMBL/GenBank/DDBJ whole genome shotgun (WGS) entry which is preliminary data.</text>
</comment>
<protein>
    <submittedName>
        <fullName evidence="1">DUF1045 domain-containing protein</fullName>
    </submittedName>
</protein>
<gene>
    <name evidence="1" type="ORF">EH244_18985</name>
</gene>
<name>A0A3P3EJZ1_9BURK</name>
<dbReference type="InterPro" id="IPR009389">
    <property type="entry name" value="DUF1045"/>
</dbReference>
<dbReference type="Pfam" id="PF06299">
    <property type="entry name" value="DUF1045"/>
    <property type="match status" value="1"/>
</dbReference>
<dbReference type="PIRSF" id="PIRSF033328">
    <property type="entry name" value="Phest_Mll4975"/>
    <property type="match status" value="1"/>
</dbReference>
<sequence>MTDAVSRRRGAAHRYAAYFAPAIGSAWWEAGSHWLGRCAARGQPLPQPAIDGMPPARQQELTAAPRRYGWHATLKAPFALPSHLDAASLRTGIRHICKAWEPFDMPALQVVRLDDFLALVPVAPSRALNAMASACVTGLHAFAAPLPPAELQRRRASGLTPEEDALLQRWGYPFVLDRFRFHLSLTGSLREADEAEVQALHDAAQRHFGALPAQRFDAISLFAEPVPRADFVCIEQMALGA</sequence>
<dbReference type="RefSeq" id="WP_124959922.1">
    <property type="nucleotide sequence ID" value="NZ_CBFHCE010000023.1"/>
</dbReference>
<evidence type="ECO:0000313" key="2">
    <source>
        <dbReference type="Proteomes" id="UP000271590"/>
    </source>
</evidence>
<dbReference type="Proteomes" id="UP000271590">
    <property type="component" value="Unassembled WGS sequence"/>
</dbReference>